<name>A0A4Q1DBU2_9BACT</name>
<keyword evidence="5" id="KW-0998">Cell outer membrane</keyword>
<dbReference type="OrthoDB" id="1080118at2"/>
<dbReference type="Pfam" id="PF14322">
    <property type="entry name" value="SusD-like_3"/>
    <property type="match status" value="1"/>
</dbReference>
<dbReference type="AlphaFoldDB" id="A0A4Q1DBU2"/>
<evidence type="ECO:0000259" key="6">
    <source>
        <dbReference type="Pfam" id="PF07980"/>
    </source>
</evidence>
<keyword evidence="3" id="KW-0732">Signal</keyword>
<feature type="domain" description="RagB/SusD" evidence="6">
    <location>
        <begin position="382"/>
        <end position="484"/>
    </location>
</feature>
<dbReference type="GO" id="GO:0009279">
    <property type="term" value="C:cell outer membrane"/>
    <property type="evidence" value="ECO:0007669"/>
    <property type="project" value="UniProtKB-SubCell"/>
</dbReference>
<dbReference type="InterPro" id="IPR012944">
    <property type="entry name" value="SusD_RagB_dom"/>
</dbReference>
<reference evidence="8 9" key="1">
    <citation type="submission" date="2019-01" db="EMBL/GenBank/DDBJ databases">
        <title>Filimonas sp. strain TTM-71.</title>
        <authorList>
            <person name="Chen W.-M."/>
        </authorList>
    </citation>
    <scope>NUCLEOTIDE SEQUENCE [LARGE SCALE GENOMIC DNA]</scope>
    <source>
        <strain evidence="8 9">TTM-71</strain>
    </source>
</reference>
<evidence type="ECO:0000256" key="2">
    <source>
        <dbReference type="ARBA" id="ARBA00006275"/>
    </source>
</evidence>
<dbReference type="Proteomes" id="UP000290545">
    <property type="component" value="Unassembled WGS sequence"/>
</dbReference>
<protein>
    <submittedName>
        <fullName evidence="8">RagB/SusD family nutrient uptake outer membrane protein</fullName>
    </submittedName>
</protein>
<comment type="similarity">
    <text evidence="2">Belongs to the SusD family.</text>
</comment>
<dbReference type="Pfam" id="PF07980">
    <property type="entry name" value="SusD_RagB"/>
    <property type="match status" value="1"/>
</dbReference>
<keyword evidence="4" id="KW-0472">Membrane</keyword>
<evidence type="ECO:0000259" key="7">
    <source>
        <dbReference type="Pfam" id="PF14322"/>
    </source>
</evidence>
<gene>
    <name evidence="8" type="ORF">ESB13_09265</name>
</gene>
<organism evidence="8 9">
    <name type="scientific">Filimonas effusa</name>
    <dbReference type="NCBI Taxonomy" id="2508721"/>
    <lineage>
        <taxon>Bacteria</taxon>
        <taxon>Pseudomonadati</taxon>
        <taxon>Bacteroidota</taxon>
        <taxon>Chitinophagia</taxon>
        <taxon>Chitinophagales</taxon>
        <taxon>Chitinophagaceae</taxon>
        <taxon>Filimonas</taxon>
    </lineage>
</organism>
<proteinExistence type="inferred from homology"/>
<dbReference type="EMBL" id="SDHZ01000001">
    <property type="protein sequence ID" value="RXK86954.1"/>
    <property type="molecule type" value="Genomic_DNA"/>
</dbReference>
<comment type="caution">
    <text evidence="8">The sequence shown here is derived from an EMBL/GenBank/DDBJ whole genome shotgun (WGS) entry which is preliminary data.</text>
</comment>
<evidence type="ECO:0000256" key="5">
    <source>
        <dbReference type="ARBA" id="ARBA00023237"/>
    </source>
</evidence>
<evidence type="ECO:0000256" key="1">
    <source>
        <dbReference type="ARBA" id="ARBA00004442"/>
    </source>
</evidence>
<comment type="subcellular location">
    <subcellularLocation>
        <location evidence="1">Cell outer membrane</location>
    </subcellularLocation>
</comment>
<dbReference type="CDD" id="cd08977">
    <property type="entry name" value="SusD"/>
    <property type="match status" value="1"/>
</dbReference>
<evidence type="ECO:0000256" key="4">
    <source>
        <dbReference type="ARBA" id="ARBA00023136"/>
    </source>
</evidence>
<feature type="domain" description="SusD-like N-terminal" evidence="7">
    <location>
        <begin position="136"/>
        <end position="268"/>
    </location>
</feature>
<dbReference type="InterPro" id="IPR033985">
    <property type="entry name" value="SusD-like_N"/>
</dbReference>
<evidence type="ECO:0000313" key="9">
    <source>
        <dbReference type="Proteomes" id="UP000290545"/>
    </source>
</evidence>
<dbReference type="SUPFAM" id="SSF48452">
    <property type="entry name" value="TPR-like"/>
    <property type="match status" value="1"/>
</dbReference>
<dbReference type="Gene3D" id="1.25.40.390">
    <property type="match status" value="1"/>
</dbReference>
<evidence type="ECO:0000256" key="3">
    <source>
        <dbReference type="ARBA" id="ARBA00022729"/>
    </source>
</evidence>
<evidence type="ECO:0000313" key="8">
    <source>
        <dbReference type="EMBL" id="RXK86954.1"/>
    </source>
</evidence>
<sequence length="526" mass="58469">MVARVFTALCPADSLQVSTLDCNMLKLVKMKKRNLYIAGLACISAISFSACDKKLDEIVPHNVLFEEQEFATPAGFTKTTVANYNSLTNSTTNYDKNWFNLAEFRGNNVKPIDNTSTSSLTATQDIDAFKFLNASSKDFGLSHTFWSGSYRVLLGVNTVLKHIQPGETDPVILQAKAENLFLRGMVFFNLVRLYGRPYYQSPSGNPGIPLILQPVTAASDRPARASVEDTYKQIISDLTEAAQTFTQKKNNSYASRYAAYGLLSRVYLYMSGSFDQPNTNYARLAQQYADSVLLNGGYSLLQGTAYTAYYSNSNQANTETIWAINHDAATMSIPTWFYQPTGQYAGSSSYSTGQIKPSPDLLDLLAPGDLRRRFYITDKYPGNNTDTLSCNKYYYKYTAVYYSNAPIHYLRLAEVYLNRAEARVKAGDNAGALSDLNVIRNRAGVGVLSGISGQTLFTEILKQRRLELAFEGHNSFDYFRNGLPMVRSYTSFNAQPLTIAATDAKVVIRISDDVLAENGNIQQNNQ</sequence>
<keyword evidence="9" id="KW-1185">Reference proteome</keyword>
<dbReference type="InterPro" id="IPR011990">
    <property type="entry name" value="TPR-like_helical_dom_sf"/>
</dbReference>
<accession>A0A4Q1DBU2</accession>